<keyword evidence="4 6" id="KW-0862">Zinc</keyword>
<evidence type="ECO:0000256" key="3">
    <source>
        <dbReference type="ARBA" id="ARBA00022801"/>
    </source>
</evidence>
<comment type="caution">
    <text evidence="8">The sequence shown here is derived from an EMBL/GenBank/DDBJ whole genome shotgun (WGS) entry which is preliminary data.</text>
</comment>
<sequence length="366" mass="38551">MYGLLQPLVTQLKRTLKRETRHFTPARIALLPIALALSACSTVSLDTPATPGVTAASESVQLQTLRTITSQQDRLYRIAAPLLVSNAPLCRGNARNLIGFSAKNKYSFSEDYVAAAETLGFTEQLQVTGVLNNSGAARAGIKRGDILATVEGQAMPAGPNAERQAAGILAPMVGKRTSIKLGLTRAGTNVNVTVPLTLACGFGIDLGNADNVNAYADGRRVLVTRGMLNFVRNDGELAFVLAKELAHNALGHPSQQKMNATVGGIIDNLTRVTPDATALSGSGGVRATPQELDAAADKLALYMLARAGYSIDGAAAFWQRLATQYPASVPNAYTAIHPSTAYRVDAINKTSADIKGKLAAKKPLMP</sequence>
<dbReference type="Pfam" id="PF01435">
    <property type="entry name" value="Peptidase_M48"/>
    <property type="match status" value="1"/>
</dbReference>
<evidence type="ECO:0000256" key="4">
    <source>
        <dbReference type="ARBA" id="ARBA00022833"/>
    </source>
</evidence>
<organism evidence="8 9">
    <name type="scientific">Herminiimonas aquatilis</name>
    <dbReference type="NCBI Taxonomy" id="345342"/>
    <lineage>
        <taxon>Bacteria</taxon>
        <taxon>Pseudomonadati</taxon>
        <taxon>Pseudomonadota</taxon>
        <taxon>Betaproteobacteria</taxon>
        <taxon>Burkholderiales</taxon>
        <taxon>Oxalobacteraceae</taxon>
        <taxon>Herminiimonas</taxon>
    </lineage>
</organism>
<evidence type="ECO:0000313" key="9">
    <source>
        <dbReference type="Proteomes" id="UP001596379"/>
    </source>
</evidence>
<dbReference type="CDD" id="cd07342">
    <property type="entry name" value="M48C_Oma1_like"/>
    <property type="match status" value="1"/>
</dbReference>
<dbReference type="EC" id="3.4.24.-" evidence="8"/>
<comment type="cofactor">
    <cofactor evidence="6">
        <name>Zn(2+)</name>
        <dbReference type="ChEBI" id="CHEBI:29105"/>
    </cofactor>
    <text evidence="6">Binds 1 zinc ion per subunit.</text>
</comment>
<evidence type="ECO:0000256" key="5">
    <source>
        <dbReference type="ARBA" id="ARBA00023049"/>
    </source>
</evidence>
<keyword evidence="9" id="KW-1185">Reference proteome</keyword>
<keyword evidence="5 6" id="KW-0482">Metalloprotease</keyword>
<keyword evidence="3 6" id="KW-0378">Hydrolase</keyword>
<proteinExistence type="inferred from homology"/>
<evidence type="ECO:0000256" key="2">
    <source>
        <dbReference type="ARBA" id="ARBA00022723"/>
    </source>
</evidence>
<dbReference type="InterPro" id="IPR051156">
    <property type="entry name" value="Mito/Outer_Membr_Metalloprot"/>
</dbReference>
<gene>
    <name evidence="8" type="ORF">ACFQO0_10255</name>
</gene>
<dbReference type="EMBL" id="JBHTCC010000002">
    <property type="protein sequence ID" value="MFC7298814.1"/>
    <property type="molecule type" value="Genomic_DNA"/>
</dbReference>
<accession>A0ABW2J5M5</accession>
<dbReference type="PANTHER" id="PTHR22726:SF1">
    <property type="entry name" value="METALLOENDOPEPTIDASE OMA1, MITOCHONDRIAL"/>
    <property type="match status" value="1"/>
</dbReference>
<evidence type="ECO:0000259" key="7">
    <source>
        <dbReference type="Pfam" id="PF01435"/>
    </source>
</evidence>
<keyword evidence="1 6" id="KW-0645">Protease</keyword>
<feature type="domain" description="Peptidase M48" evidence="7">
    <location>
        <begin position="209"/>
        <end position="350"/>
    </location>
</feature>
<dbReference type="InterPro" id="IPR001915">
    <property type="entry name" value="Peptidase_M48"/>
</dbReference>
<dbReference type="Proteomes" id="UP001596379">
    <property type="component" value="Unassembled WGS sequence"/>
</dbReference>
<dbReference type="Gene3D" id="2.30.42.10">
    <property type="match status" value="1"/>
</dbReference>
<dbReference type="InterPro" id="IPR036034">
    <property type="entry name" value="PDZ_sf"/>
</dbReference>
<dbReference type="GO" id="GO:0008237">
    <property type="term" value="F:metallopeptidase activity"/>
    <property type="evidence" value="ECO:0007669"/>
    <property type="project" value="UniProtKB-KW"/>
</dbReference>
<reference evidence="9" key="1">
    <citation type="journal article" date="2019" name="Int. J. Syst. Evol. Microbiol.">
        <title>The Global Catalogue of Microorganisms (GCM) 10K type strain sequencing project: providing services to taxonomists for standard genome sequencing and annotation.</title>
        <authorList>
            <consortium name="The Broad Institute Genomics Platform"/>
            <consortium name="The Broad Institute Genome Sequencing Center for Infectious Disease"/>
            <person name="Wu L."/>
            <person name="Ma J."/>
        </authorList>
    </citation>
    <scope>NUCLEOTIDE SEQUENCE [LARGE SCALE GENOMIC DNA]</scope>
    <source>
        <strain evidence="9">CCUG 36956</strain>
    </source>
</reference>
<dbReference type="RefSeq" id="WP_382234282.1">
    <property type="nucleotide sequence ID" value="NZ_JBHTCC010000002.1"/>
</dbReference>
<dbReference type="PANTHER" id="PTHR22726">
    <property type="entry name" value="METALLOENDOPEPTIDASE OMA1"/>
    <property type="match status" value="1"/>
</dbReference>
<dbReference type="SUPFAM" id="SSF50156">
    <property type="entry name" value="PDZ domain-like"/>
    <property type="match status" value="1"/>
</dbReference>
<comment type="similarity">
    <text evidence="6">Belongs to the peptidase M48 family.</text>
</comment>
<evidence type="ECO:0000313" key="8">
    <source>
        <dbReference type="EMBL" id="MFC7298814.1"/>
    </source>
</evidence>
<keyword evidence="2" id="KW-0479">Metal-binding</keyword>
<evidence type="ECO:0000256" key="6">
    <source>
        <dbReference type="RuleBase" id="RU003983"/>
    </source>
</evidence>
<evidence type="ECO:0000256" key="1">
    <source>
        <dbReference type="ARBA" id="ARBA00022670"/>
    </source>
</evidence>
<name>A0ABW2J5M5_9BURK</name>
<protein>
    <submittedName>
        <fullName evidence="8">M48 family metalloprotease</fullName>
        <ecNumber evidence="8">3.4.24.-</ecNumber>
    </submittedName>
</protein>